<name>A0ABN3HKY1_9ACTN</name>
<feature type="transmembrane region" description="Helical" evidence="1">
    <location>
        <begin position="134"/>
        <end position="152"/>
    </location>
</feature>
<accession>A0ABN3HKY1</accession>
<keyword evidence="3" id="KW-1185">Reference proteome</keyword>
<feature type="transmembrane region" description="Helical" evidence="1">
    <location>
        <begin position="74"/>
        <end position="94"/>
    </location>
</feature>
<dbReference type="RefSeq" id="WP_344618961.1">
    <property type="nucleotide sequence ID" value="NZ_BAAARV010000093.1"/>
</dbReference>
<feature type="transmembrane region" description="Helical" evidence="1">
    <location>
        <begin position="37"/>
        <end position="54"/>
    </location>
</feature>
<keyword evidence="1" id="KW-1133">Transmembrane helix</keyword>
<keyword evidence="1" id="KW-0812">Transmembrane</keyword>
<feature type="transmembrane region" description="Helical" evidence="1">
    <location>
        <begin position="100"/>
        <end position="122"/>
    </location>
</feature>
<evidence type="ECO:0000313" key="2">
    <source>
        <dbReference type="EMBL" id="GAA2382878.1"/>
    </source>
</evidence>
<comment type="caution">
    <text evidence="2">The sequence shown here is derived from an EMBL/GenBank/DDBJ whole genome shotgun (WGS) entry which is preliminary data.</text>
</comment>
<keyword evidence="1" id="KW-0472">Membrane</keyword>
<organism evidence="2 3">
    <name type="scientific">Dactylosporangium salmoneum</name>
    <dbReference type="NCBI Taxonomy" id="53361"/>
    <lineage>
        <taxon>Bacteria</taxon>
        <taxon>Bacillati</taxon>
        <taxon>Actinomycetota</taxon>
        <taxon>Actinomycetes</taxon>
        <taxon>Micromonosporales</taxon>
        <taxon>Micromonosporaceae</taxon>
        <taxon>Dactylosporangium</taxon>
    </lineage>
</organism>
<protein>
    <submittedName>
        <fullName evidence="2">Uncharacterized protein</fullName>
    </submittedName>
</protein>
<evidence type="ECO:0000313" key="3">
    <source>
        <dbReference type="Proteomes" id="UP001501444"/>
    </source>
</evidence>
<feature type="transmembrane region" description="Helical" evidence="1">
    <location>
        <begin position="172"/>
        <end position="193"/>
    </location>
</feature>
<dbReference type="EMBL" id="BAAARV010000093">
    <property type="protein sequence ID" value="GAA2382878.1"/>
    <property type="molecule type" value="Genomic_DNA"/>
</dbReference>
<dbReference type="Proteomes" id="UP001501444">
    <property type="component" value="Unassembled WGS sequence"/>
</dbReference>
<proteinExistence type="predicted"/>
<evidence type="ECO:0000256" key="1">
    <source>
        <dbReference type="SAM" id="Phobius"/>
    </source>
</evidence>
<sequence>MLRHAARAVPWTLVAMASLLLFGLFEAVRYDNWTLWPLQGTAVGLLAGAVGWCLDEPAAAVVDPAPRGLAWRTIARGSGIAVLLAAWAAAVWWARAELYGHPWAVFAQGLAAAAVAAAWVTWRRAAGEATPGQRWAVTVVPTVTAWALVRPLEQHVPVFPYAFGGDYGNWTVSSTGWAVAGGAAALALAATLLRDGRP</sequence>
<gene>
    <name evidence="2" type="ORF">GCM10010170_091480</name>
</gene>
<reference evidence="2 3" key="1">
    <citation type="journal article" date="2019" name="Int. J. Syst. Evol. Microbiol.">
        <title>The Global Catalogue of Microorganisms (GCM) 10K type strain sequencing project: providing services to taxonomists for standard genome sequencing and annotation.</title>
        <authorList>
            <consortium name="The Broad Institute Genomics Platform"/>
            <consortium name="The Broad Institute Genome Sequencing Center for Infectious Disease"/>
            <person name="Wu L."/>
            <person name="Ma J."/>
        </authorList>
    </citation>
    <scope>NUCLEOTIDE SEQUENCE [LARGE SCALE GENOMIC DNA]</scope>
    <source>
        <strain evidence="2 3">JCM 3272</strain>
    </source>
</reference>